<keyword evidence="1" id="KW-0059">Arsenical resistance</keyword>
<dbReference type="AlphaFoldDB" id="A0A829QLV6"/>
<dbReference type="Gene3D" id="3.40.50.2300">
    <property type="match status" value="1"/>
</dbReference>
<evidence type="ECO:0000256" key="1">
    <source>
        <dbReference type="ARBA" id="ARBA00022849"/>
    </source>
</evidence>
<dbReference type="InterPro" id="IPR036196">
    <property type="entry name" value="Ptyr_pPase_sf"/>
</dbReference>
<dbReference type="GO" id="GO:0046685">
    <property type="term" value="P:response to arsenic-containing substance"/>
    <property type="evidence" value="ECO:0007669"/>
    <property type="project" value="UniProtKB-KW"/>
</dbReference>
<feature type="domain" description="Phosphotyrosine protein phosphatase I" evidence="2">
    <location>
        <begin position="118"/>
        <end position="241"/>
    </location>
</feature>
<dbReference type="PANTHER" id="PTHR43428:SF1">
    <property type="entry name" value="ARSENATE REDUCTASE"/>
    <property type="match status" value="1"/>
</dbReference>
<dbReference type="InterPro" id="IPR001845">
    <property type="entry name" value="HTH_ArsR_DNA-bd_dom"/>
</dbReference>
<evidence type="ECO:0000313" key="4">
    <source>
        <dbReference type="EMBL" id="EUA63630.1"/>
    </source>
</evidence>
<dbReference type="InterPro" id="IPR036390">
    <property type="entry name" value="WH_DNA-bd_sf"/>
</dbReference>
<dbReference type="CDD" id="cd00090">
    <property type="entry name" value="HTH_ARSR"/>
    <property type="match status" value="1"/>
</dbReference>
<dbReference type="GO" id="GO:0003700">
    <property type="term" value="F:DNA-binding transcription factor activity"/>
    <property type="evidence" value="ECO:0007669"/>
    <property type="project" value="InterPro"/>
</dbReference>
<name>A0A829QLV6_9MYCO</name>
<sequence>MTAEVNVLTIDSMATEGVEEGTPPDQGLLARVAVHAALADPTRLAIVEALSIGDASPTELQARLSIPSSNLLAHHLGVLQSAGVVHKRRSEGDRRRWYLRLIPQVLDSMCTTSPTSVSRVVFVCTQNSARSQLAAAAWRAQSPIPAESAGTRPARRIHPEAIETARRHGLELAAAAPRRLDDVLQASDYLIVVCDNAHEELPAIITRSHWAIQDPVPDGGTAVFDEVMTDIDSRIGRLAPRLIPAQAS</sequence>
<dbReference type="InterPro" id="IPR011991">
    <property type="entry name" value="ArsR-like_HTH"/>
</dbReference>
<dbReference type="SUPFAM" id="SSF52788">
    <property type="entry name" value="Phosphotyrosine protein phosphatases I"/>
    <property type="match status" value="1"/>
</dbReference>
<reference evidence="4 5" key="1">
    <citation type="submission" date="2013-12" db="EMBL/GenBank/DDBJ databases">
        <authorList>
            <person name="Zelazny A."/>
            <person name="Olivier K."/>
            <person name="Holland S."/>
            <person name="Lenaerts A."/>
            <person name="Ordway D."/>
            <person name="DeGroote M.A."/>
            <person name="Parker T."/>
            <person name="Sizemore C."/>
            <person name="Tallon L.J."/>
            <person name="Sadzewicz L.K."/>
            <person name="Sengamalay N."/>
            <person name="Fraser C.M."/>
            <person name="Hine E."/>
            <person name="Shefchek K.A."/>
            <person name="Das S.P."/>
            <person name="Tettelin H."/>
        </authorList>
    </citation>
    <scope>NUCLEOTIDE SEQUENCE [LARGE SCALE GENOMIC DNA]</scope>
    <source>
        <strain evidence="4 5">1948</strain>
    </source>
</reference>
<dbReference type="InterPro" id="IPR023485">
    <property type="entry name" value="Ptyr_pPase"/>
</dbReference>
<accession>A0A829QLV6</accession>
<dbReference type="SMART" id="SM00418">
    <property type="entry name" value="HTH_ARSR"/>
    <property type="match status" value="1"/>
</dbReference>
<dbReference type="Gene3D" id="1.10.10.10">
    <property type="entry name" value="Winged helix-like DNA-binding domain superfamily/Winged helix DNA-binding domain"/>
    <property type="match status" value="1"/>
</dbReference>
<gene>
    <name evidence="4" type="ORF">I542_3787</name>
</gene>
<dbReference type="Pfam" id="PF12840">
    <property type="entry name" value="HTH_20"/>
    <property type="match status" value="1"/>
</dbReference>
<dbReference type="EMBL" id="JAOH01000002">
    <property type="protein sequence ID" value="EUA63630.1"/>
    <property type="molecule type" value="Genomic_DNA"/>
</dbReference>
<dbReference type="Pfam" id="PF01451">
    <property type="entry name" value="LMWPc"/>
    <property type="match status" value="1"/>
</dbReference>
<evidence type="ECO:0000313" key="5">
    <source>
        <dbReference type="Proteomes" id="UP000021210"/>
    </source>
</evidence>
<dbReference type="PRINTS" id="PR00778">
    <property type="entry name" value="HTHARSR"/>
</dbReference>
<organism evidence="4 5">
    <name type="scientific">Mycobacteroides abscessus 1948</name>
    <dbReference type="NCBI Taxonomy" id="1299323"/>
    <lineage>
        <taxon>Bacteria</taxon>
        <taxon>Bacillati</taxon>
        <taxon>Actinomycetota</taxon>
        <taxon>Actinomycetes</taxon>
        <taxon>Mycobacteriales</taxon>
        <taxon>Mycobacteriaceae</taxon>
        <taxon>Mycobacteroides</taxon>
        <taxon>Mycobacteroides abscessus</taxon>
    </lineage>
</organism>
<dbReference type="SMART" id="SM00226">
    <property type="entry name" value="LMWPc"/>
    <property type="match status" value="1"/>
</dbReference>
<protein>
    <submittedName>
        <fullName evidence="4">Bacterial regulatory, arsR family protein</fullName>
    </submittedName>
</protein>
<feature type="domain" description="HTH arsR-type" evidence="3">
    <location>
        <begin position="33"/>
        <end position="107"/>
    </location>
</feature>
<evidence type="ECO:0000259" key="2">
    <source>
        <dbReference type="SMART" id="SM00226"/>
    </source>
</evidence>
<proteinExistence type="predicted"/>
<dbReference type="Proteomes" id="UP000021210">
    <property type="component" value="Unassembled WGS sequence"/>
</dbReference>
<dbReference type="SUPFAM" id="SSF46785">
    <property type="entry name" value="Winged helix' DNA-binding domain"/>
    <property type="match status" value="1"/>
</dbReference>
<comment type="caution">
    <text evidence="4">The sequence shown here is derived from an EMBL/GenBank/DDBJ whole genome shotgun (WGS) entry which is preliminary data.</text>
</comment>
<dbReference type="PANTHER" id="PTHR43428">
    <property type="entry name" value="ARSENATE REDUCTASE"/>
    <property type="match status" value="1"/>
</dbReference>
<dbReference type="InterPro" id="IPR036388">
    <property type="entry name" value="WH-like_DNA-bd_sf"/>
</dbReference>
<evidence type="ECO:0000259" key="3">
    <source>
        <dbReference type="SMART" id="SM00418"/>
    </source>
</evidence>